<evidence type="ECO:0000313" key="2">
    <source>
        <dbReference type="EMBL" id="KAG0537604.1"/>
    </source>
</evidence>
<organism evidence="2 3">
    <name type="scientific">Sorghum bicolor</name>
    <name type="common">Sorghum</name>
    <name type="synonym">Sorghum vulgare</name>
    <dbReference type="NCBI Taxonomy" id="4558"/>
    <lineage>
        <taxon>Eukaryota</taxon>
        <taxon>Viridiplantae</taxon>
        <taxon>Streptophyta</taxon>
        <taxon>Embryophyta</taxon>
        <taxon>Tracheophyta</taxon>
        <taxon>Spermatophyta</taxon>
        <taxon>Magnoliopsida</taxon>
        <taxon>Liliopsida</taxon>
        <taxon>Poales</taxon>
        <taxon>Poaceae</taxon>
        <taxon>PACMAD clade</taxon>
        <taxon>Panicoideae</taxon>
        <taxon>Andropogonodae</taxon>
        <taxon>Andropogoneae</taxon>
        <taxon>Sorghinae</taxon>
        <taxon>Sorghum</taxon>
    </lineage>
</organism>
<reference evidence="2" key="2">
    <citation type="submission" date="2020-10" db="EMBL/GenBank/DDBJ databases">
        <authorList>
            <person name="Cooper E.A."/>
            <person name="Brenton Z.W."/>
            <person name="Flinn B.S."/>
            <person name="Jenkins J."/>
            <person name="Shu S."/>
            <person name="Flowers D."/>
            <person name="Luo F."/>
            <person name="Wang Y."/>
            <person name="Xia P."/>
            <person name="Barry K."/>
            <person name="Daum C."/>
            <person name="Lipzen A."/>
            <person name="Yoshinaga Y."/>
            <person name="Schmutz J."/>
            <person name="Saski C."/>
            <person name="Vermerris W."/>
            <person name="Kresovich S."/>
        </authorList>
    </citation>
    <scope>NUCLEOTIDE SEQUENCE</scope>
</reference>
<dbReference type="Proteomes" id="UP000807115">
    <property type="component" value="Chromosome 3"/>
</dbReference>
<protein>
    <submittedName>
        <fullName evidence="2">Uncharacterized protein</fullName>
    </submittedName>
</protein>
<sequence>MADGGPLLLARSGRAGAGDVPRKEARAVGACCWPGTMTDGYCIQLLGPAKGGWKGPPWSAQQLCHSARAPTCSPLVRPKVCSGWSTNPRKICK</sequence>
<evidence type="ECO:0000313" key="3">
    <source>
        <dbReference type="Proteomes" id="UP000807115"/>
    </source>
</evidence>
<reference evidence="2" key="1">
    <citation type="journal article" date="2019" name="BMC Genomics">
        <title>A new reference genome for Sorghum bicolor reveals high levels of sequence similarity between sweet and grain genotypes: implications for the genetics of sugar metabolism.</title>
        <authorList>
            <person name="Cooper E.A."/>
            <person name="Brenton Z.W."/>
            <person name="Flinn B.S."/>
            <person name="Jenkins J."/>
            <person name="Shu S."/>
            <person name="Flowers D."/>
            <person name="Luo F."/>
            <person name="Wang Y."/>
            <person name="Xia P."/>
            <person name="Barry K."/>
            <person name="Daum C."/>
            <person name="Lipzen A."/>
            <person name="Yoshinaga Y."/>
            <person name="Schmutz J."/>
            <person name="Saski C."/>
            <person name="Vermerris W."/>
            <person name="Kresovich S."/>
        </authorList>
    </citation>
    <scope>NUCLEOTIDE SEQUENCE</scope>
</reference>
<dbReference type="AlphaFoldDB" id="A0A921RD47"/>
<proteinExistence type="predicted"/>
<evidence type="ECO:0000256" key="1">
    <source>
        <dbReference type="SAM" id="MobiDB-lite"/>
    </source>
</evidence>
<comment type="caution">
    <text evidence="2">The sequence shown here is derived from an EMBL/GenBank/DDBJ whole genome shotgun (WGS) entry which is preliminary data.</text>
</comment>
<accession>A0A921RD47</accession>
<name>A0A921RD47_SORBI</name>
<dbReference type="EMBL" id="CM027682">
    <property type="protein sequence ID" value="KAG0537604.1"/>
    <property type="molecule type" value="Genomic_DNA"/>
</dbReference>
<feature type="region of interest" description="Disordered" evidence="1">
    <location>
        <begin position="1"/>
        <end position="20"/>
    </location>
</feature>
<gene>
    <name evidence="2" type="ORF">BDA96_03G162700</name>
</gene>